<protein>
    <recommendedName>
        <fullName evidence="6">Transmembrane protein</fullName>
    </recommendedName>
</protein>
<feature type="transmembrane region" description="Helical" evidence="3">
    <location>
        <begin position="468"/>
        <end position="489"/>
    </location>
</feature>
<feature type="region of interest" description="Disordered" evidence="2">
    <location>
        <begin position="1"/>
        <end position="36"/>
    </location>
</feature>
<gene>
    <name evidence="4" type="ORF">RFI_21659</name>
</gene>
<feature type="transmembrane region" description="Helical" evidence="3">
    <location>
        <begin position="682"/>
        <end position="704"/>
    </location>
</feature>
<evidence type="ECO:0000256" key="1">
    <source>
        <dbReference type="SAM" id="Coils"/>
    </source>
</evidence>
<keyword evidence="1" id="KW-0175">Coiled coil</keyword>
<feature type="transmembrane region" description="Helical" evidence="3">
    <location>
        <begin position="115"/>
        <end position="136"/>
    </location>
</feature>
<feature type="transmembrane region" description="Helical" evidence="3">
    <location>
        <begin position="282"/>
        <end position="301"/>
    </location>
</feature>
<organism evidence="4 5">
    <name type="scientific">Reticulomyxa filosa</name>
    <dbReference type="NCBI Taxonomy" id="46433"/>
    <lineage>
        <taxon>Eukaryota</taxon>
        <taxon>Sar</taxon>
        <taxon>Rhizaria</taxon>
        <taxon>Retaria</taxon>
        <taxon>Foraminifera</taxon>
        <taxon>Monothalamids</taxon>
        <taxon>Reticulomyxidae</taxon>
        <taxon>Reticulomyxa</taxon>
    </lineage>
</organism>
<feature type="transmembrane region" description="Helical" evidence="3">
    <location>
        <begin position="240"/>
        <end position="261"/>
    </location>
</feature>
<evidence type="ECO:0008006" key="6">
    <source>
        <dbReference type="Google" id="ProtNLM"/>
    </source>
</evidence>
<accession>X6MNX5</accession>
<feature type="transmembrane region" description="Helical" evidence="3">
    <location>
        <begin position="76"/>
        <end position="103"/>
    </location>
</feature>
<name>X6MNX5_RETFI</name>
<dbReference type="AlphaFoldDB" id="X6MNX5"/>
<feature type="transmembrane region" description="Helical" evidence="3">
    <location>
        <begin position="649"/>
        <end position="670"/>
    </location>
</feature>
<feature type="coiled-coil region" evidence="1">
    <location>
        <begin position="381"/>
        <end position="416"/>
    </location>
</feature>
<feature type="compositionally biased region" description="Acidic residues" evidence="2">
    <location>
        <begin position="1"/>
        <end position="11"/>
    </location>
</feature>
<keyword evidence="5" id="KW-1185">Reference proteome</keyword>
<dbReference type="Proteomes" id="UP000023152">
    <property type="component" value="Unassembled WGS sequence"/>
</dbReference>
<evidence type="ECO:0000313" key="4">
    <source>
        <dbReference type="EMBL" id="ETO15703.1"/>
    </source>
</evidence>
<feature type="transmembrane region" description="Helical" evidence="3">
    <location>
        <begin position="542"/>
        <end position="562"/>
    </location>
</feature>
<keyword evidence="3" id="KW-0472">Membrane</keyword>
<proteinExistence type="predicted"/>
<dbReference type="EMBL" id="ASPP01018869">
    <property type="protein sequence ID" value="ETO15703.1"/>
    <property type="molecule type" value="Genomic_DNA"/>
</dbReference>
<feature type="transmembrane region" description="Helical" evidence="3">
    <location>
        <begin position="574"/>
        <end position="598"/>
    </location>
</feature>
<feature type="compositionally biased region" description="Basic and acidic residues" evidence="2">
    <location>
        <begin position="20"/>
        <end position="34"/>
    </location>
</feature>
<evidence type="ECO:0000256" key="2">
    <source>
        <dbReference type="SAM" id="MobiDB-lite"/>
    </source>
</evidence>
<comment type="caution">
    <text evidence="4">The sequence shown here is derived from an EMBL/GenBank/DDBJ whole genome shotgun (WGS) entry which is preliminary data.</text>
</comment>
<sequence>MQIQLLDDESQAYDTFSDNKTVEPDEEKDNKLESDPSSGVWTFIDDINIKTPSFRSPKEIEKFLNAYSLDFSWSEILVAIFTMFSIVFNVFFIITTFVLLALVDETNKEKWNLVWSARIVVNGEFVALVGLILLSVRYWKRKTTRLGCIYALRQCSAFNMFFKFSLFKLWPFLVASYNNSDHGDMKCTLELLEIARLHLHSPSKLLEKISEKKNELEEKCKGIDWGMFQIKGPNAYTRPVFALLLLISIFLCTVGVMSLILKLSSLTFVASTSMNEWSIMQWYYLFGFINQLWTMINTNQVKNTAMLELLSFNDQKMRVDRWSFKRILEFRNVIRGCLTDKYGFIGYMFAINLPSSLFLRILIKNPFLLSDSNPPKKEENNVEEKEEKKIEENMKVQAENSLYARARLKIQKLKENITQQKPVKIDYVKQVNALLKLQYCNLDNVTVIENPLIFVDSCVHIFEYVMKFFVLLPLCLGMGAIIFTIWSYVAYFPQLQETVCQTIALQSVLQANLFGLCIAFGWLCLFMLCYMCCFMNFRWFKFYLFMCGIIFLYCGLSNFQLAPNCWNGLKNRFVIAYLAILCMTTFAITYLLFFWVIASIFAEGIFFLLVVLFSVLWLLLPAIFSWLIMTWGIINTILGILHSDGKCNLLWSCSLFVNFCFLLYYCNYIVKYITRQSPPSRFHIQSILATILSWWLIKFVLIQFAHQPTWWTNCDYTFEHYIEFFGAVLIVQHKTFSSRFKNFFSFLEYPFVLSFVSVLTPV</sequence>
<feature type="transmembrane region" description="Helical" evidence="3">
    <location>
        <begin position="605"/>
        <end position="629"/>
    </location>
</feature>
<keyword evidence="3" id="KW-0812">Transmembrane</keyword>
<evidence type="ECO:0000256" key="3">
    <source>
        <dbReference type="SAM" id="Phobius"/>
    </source>
</evidence>
<feature type="transmembrane region" description="Helical" evidence="3">
    <location>
        <begin position="509"/>
        <end position="530"/>
    </location>
</feature>
<evidence type="ECO:0000313" key="5">
    <source>
        <dbReference type="Proteomes" id="UP000023152"/>
    </source>
</evidence>
<reference evidence="4 5" key="1">
    <citation type="journal article" date="2013" name="Curr. Biol.">
        <title>The Genome of the Foraminiferan Reticulomyxa filosa.</title>
        <authorList>
            <person name="Glockner G."/>
            <person name="Hulsmann N."/>
            <person name="Schleicher M."/>
            <person name="Noegel A.A."/>
            <person name="Eichinger L."/>
            <person name="Gallinger C."/>
            <person name="Pawlowski J."/>
            <person name="Sierra R."/>
            <person name="Euteneuer U."/>
            <person name="Pillet L."/>
            <person name="Moustafa A."/>
            <person name="Platzer M."/>
            <person name="Groth M."/>
            <person name="Szafranski K."/>
            <person name="Schliwa M."/>
        </authorList>
    </citation>
    <scope>NUCLEOTIDE SEQUENCE [LARGE SCALE GENOMIC DNA]</scope>
</reference>
<keyword evidence="3" id="KW-1133">Transmembrane helix</keyword>